<dbReference type="InterPro" id="IPR050745">
    <property type="entry name" value="Multifunctional_regulatory"/>
</dbReference>
<dbReference type="STRING" id="576137.A0A1L7XLU1"/>
<keyword evidence="1" id="KW-0677">Repeat</keyword>
<evidence type="ECO:0000256" key="3">
    <source>
        <dbReference type="PROSITE-ProRule" id="PRU00023"/>
    </source>
</evidence>
<dbReference type="EMBL" id="FJOG01000034">
    <property type="protein sequence ID" value="CZR65974.1"/>
    <property type="molecule type" value="Genomic_DNA"/>
</dbReference>
<dbReference type="OrthoDB" id="3527999at2759"/>
<feature type="repeat" description="ANK" evidence="3">
    <location>
        <begin position="191"/>
        <end position="223"/>
    </location>
</feature>
<gene>
    <name evidence="4" type="ORF">PAC_15874</name>
</gene>
<accession>A0A1L7XLU1</accession>
<dbReference type="Proteomes" id="UP000184330">
    <property type="component" value="Unassembled WGS sequence"/>
</dbReference>
<dbReference type="AlphaFoldDB" id="A0A1L7XLU1"/>
<sequence length="247" mass="27005">MSALEEALEEVNVDRVLEILESNPGLSQDELDNTLFEAVSSEGLEAAITPSLIHGAKITQRTFLGATRRQDVVAFQAFLDHGWDINSVEFDQPALRLVTRTETVLKWFLDHGADPNLRDKIDCSPLATAALKPPTVAIRAFEILIDHGAEVDSRALFYSMDPRGKGGIPVMKYLIARGVDVNAIGSMVGSREGTPLHYAVALKSEEKINLLLDAGADKTIKTSYGMTPADVAKSRGYMEIFEFLSRG</sequence>
<organism evidence="4 5">
    <name type="scientific">Phialocephala subalpina</name>
    <dbReference type="NCBI Taxonomy" id="576137"/>
    <lineage>
        <taxon>Eukaryota</taxon>
        <taxon>Fungi</taxon>
        <taxon>Dikarya</taxon>
        <taxon>Ascomycota</taxon>
        <taxon>Pezizomycotina</taxon>
        <taxon>Leotiomycetes</taxon>
        <taxon>Helotiales</taxon>
        <taxon>Mollisiaceae</taxon>
        <taxon>Phialocephala</taxon>
        <taxon>Phialocephala fortinii species complex</taxon>
    </lineage>
</organism>
<dbReference type="PROSITE" id="PS50297">
    <property type="entry name" value="ANK_REP_REGION"/>
    <property type="match status" value="1"/>
</dbReference>
<evidence type="ECO:0000256" key="1">
    <source>
        <dbReference type="ARBA" id="ARBA00022737"/>
    </source>
</evidence>
<protein>
    <submittedName>
        <fullName evidence="4">Uncharacterized protein</fullName>
    </submittedName>
</protein>
<dbReference type="SUPFAM" id="SSF48403">
    <property type="entry name" value="Ankyrin repeat"/>
    <property type="match status" value="1"/>
</dbReference>
<dbReference type="InterPro" id="IPR002110">
    <property type="entry name" value="Ankyrin_rpt"/>
</dbReference>
<evidence type="ECO:0000313" key="4">
    <source>
        <dbReference type="EMBL" id="CZR65974.1"/>
    </source>
</evidence>
<reference evidence="4 5" key="1">
    <citation type="submission" date="2016-03" db="EMBL/GenBank/DDBJ databases">
        <authorList>
            <person name="Ploux O."/>
        </authorList>
    </citation>
    <scope>NUCLEOTIDE SEQUENCE [LARGE SCALE GENOMIC DNA]</scope>
    <source>
        <strain evidence="4 5">UAMH 11012</strain>
    </source>
</reference>
<dbReference type="Gene3D" id="1.25.40.20">
    <property type="entry name" value="Ankyrin repeat-containing domain"/>
    <property type="match status" value="2"/>
</dbReference>
<name>A0A1L7XLU1_9HELO</name>
<keyword evidence="5" id="KW-1185">Reference proteome</keyword>
<dbReference type="InterPro" id="IPR036770">
    <property type="entry name" value="Ankyrin_rpt-contain_sf"/>
</dbReference>
<dbReference type="PANTHER" id="PTHR24189">
    <property type="entry name" value="MYOTROPHIN"/>
    <property type="match status" value="1"/>
</dbReference>
<dbReference type="SMART" id="SM00248">
    <property type="entry name" value="ANK"/>
    <property type="match status" value="3"/>
</dbReference>
<evidence type="ECO:0000313" key="5">
    <source>
        <dbReference type="Proteomes" id="UP000184330"/>
    </source>
</evidence>
<proteinExistence type="predicted"/>
<dbReference type="Pfam" id="PF12796">
    <property type="entry name" value="Ank_2"/>
    <property type="match status" value="1"/>
</dbReference>
<evidence type="ECO:0000256" key="2">
    <source>
        <dbReference type="ARBA" id="ARBA00023043"/>
    </source>
</evidence>
<dbReference type="PROSITE" id="PS50088">
    <property type="entry name" value="ANK_REPEAT"/>
    <property type="match status" value="1"/>
</dbReference>
<keyword evidence="2 3" id="KW-0040">ANK repeat</keyword>